<dbReference type="EMBL" id="CP031035">
    <property type="protein sequence ID" value="QDZ19284.1"/>
    <property type="molecule type" value="Genomic_DNA"/>
</dbReference>
<evidence type="ECO:0000259" key="1">
    <source>
        <dbReference type="PROSITE" id="PS51203"/>
    </source>
</evidence>
<organism evidence="2 3">
    <name type="scientific">Chloropicon primus</name>
    <dbReference type="NCBI Taxonomy" id="1764295"/>
    <lineage>
        <taxon>Eukaryota</taxon>
        <taxon>Viridiplantae</taxon>
        <taxon>Chlorophyta</taxon>
        <taxon>Chloropicophyceae</taxon>
        <taxon>Chloropicales</taxon>
        <taxon>Chloropicaceae</taxon>
        <taxon>Chloropicon</taxon>
    </lineage>
</organism>
<dbReference type="AlphaFoldDB" id="A0A5B8MGS5"/>
<feature type="domain" description="CS" evidence="1">
    <location>
        <begin position="70"/>
        <end position="172"/>
    </location>
</feature>
<dbReference type="PROSITE" id="PS51203">
    <property type="entry name" value="CS"/>
    <property type="match status" value="1"/>
</dbReference>
<dbReference type="InterPro" id="IPR008978">
    <property type="entry name" value="HSP20-like_chaperone"/>
</dbReference>
<reference evidence="2 3" key="1">
    <citation type="submission" date="2018-07" db="EMBL/GenBank/DDBJ databases">
        <title>The complete nuclear genome of the prasinophyte Chloropicon primus (CCMP1205).</title>
        <authorList>
            <person name="Pombert J.-F."/>
            <person name="Otis C."/>
            <person name="Turmel M."/>
            <person name="Lemieux C."/>
        </authorList>
    </citation>
    <scope>NUCLEOTIDE SEQUENCE [LARGE SCALE GENOMIC DNA]</scope>
    <source>
        <strain evidence="2 3">CCMP1205</strain>
    </source>
</reference>
<dbReference type="Gene3D" id="2.60.40.790">
    <property type="match status" value="1"/>
</dbReference>
<evidence type="ECO:0000313" key="2">
    <source>
        <dbReference type="EMBL" id="QDZ19284.1"/>
    </source>
</evidence>
<protein>
    <recommendedName>
        <fullName evidence="1">CS domain-containing protein</fullName>
    </recommendedName>
</protein>
<evidence type="ECO:0000313" key="3">
    <source>
        <dbReference type="Proteomes" id="UP000316726"/>
    </source>
</evidence>
<sequence length="235" mass="27254">MRDRPEPPKYHHYRPLEGDAKILAQARPCLKCMVCLSPCRCDVEAEGRQRRKAEADRFASKASGSRSWRKSVSKYSWEDGRHADRPDDHVHVFISREDLGAVELKRHDVVVEFTPTSVAMEIRLPGDRVWEYRREPLYDEIDPGASTFYITAKRVVLKLAKVDKKKKWAGLTPVFAMVEHQQKDALDFGLAAMTGSTSHNTRKPRESQIITSTKREYWDGPPKYTWDKYDRAYQN</sequence>
<keyword evidence="3" id="KW-1185">Reference proteome</keyword>
<gene>
    <name evidence="2" type="ORF">A3770_02p18020</name>
</gene>
<dbReference type="InterPro" id="IPR007052">
    <property type="entry name" value="CS_dom"/>
</dbReference>
<accession>A0A5B8MGS5</accession>
<dbReference type="SUPFAM" id="SSF49764">
    <property type="entry name" value="HSP20-like chaperones"/>
    <property type="match status" value="1"/>
</dbReference>
<dbReference type="Pfam" id="PF04969">
    <property type="entry name" value="CS"/>
    <property type="match status" value="1"/>
</dbReference>
<name>A0A5B8MGS5_9CHLO</name>
<proteinExistence type="predicted"/>
<dbReference type="Proteomes" id="UP000316726">
    <property type="component" value="Chromosome 2"/>
</dbReference>